<dbReference type="Pfam" id="PF02900">
    <property type="entry name" value="LigB"/>
    <property type="match status" value="1"/>
</dbReference>
<keyword evidence="4" id="KW-0862">Zinc</keyword>
<comment type="similarity">
    <text evidence="2">Belongs to the DODA-type extradiol aromatic ring-opening dioxygenase family.</text>
</comment>
<name>S8CG42_9LAMI</name>
<dbReference type="GO" id="GO:0016702">
    <property type="term" value="F:oxidoreductase activity, acting on single donors with incorporation of molecular oxygen, incorporation of two atoms of oxygen"/>
    <property type="evidence" value="ECO:0007669"/>
    <property type="project" value="UniProtKB-ARBA"/>
</dbReference>
<dbReference type="CDD" id="cd07363">
    <property type="entry name" value="45_DOPA_Dioxygenase"/>
    <property type="match status" value="1"/>
</dbReference>
<reference evidence="8 9" key="1">
    <citation type="journal article" date="2013" name="BMC Genomics">
        <title>The miniature genome of a carnivorous plant Genlisea aurea contains a low number of genes and short non-coding sequences.</title>
        <authorList>
            <person name="Leushkin E.V."/>
            <person name="Sutormin R.A."/>
            <person name="Nabieva E.R."/>
            <person name="Penin A.A."/>
            <person name="Kondrashov A.S."/>
            <person name="Logacheva M.D."/>
        </authorList>
    </citation>
    <scope>NUCLEOTIDE SEQUENCE [LARGE SCALE GENOMIC DNA]</scope>
</reference>
<feature type="domain" description="Extradiol ring-cleavage dioxygenase class III enzyme subunit B" evidence="7">
    <location>
        <begin position="82"/>
        <end position="240"/>
    </location>
</feature>
<keyword evidence="6" id="KW-0560">Oxidoreductase</keyword>
<dbReference type="PANTHER" id="PTHR30096">
    <property type="entry name" value="4,5-DOPA DIOXYGENASE EXTRADIOL-LIKE PROTEIN"/>
    <property type="match status" value="1"/>
</dbReference>
<evidence type="ECO:0000256" key="4">
    <source>
        <dbReference type="ARBA" id="ARBA00022833"/>
    </source>
</evidence>
<comment type="cofactor">
    <cofactor evidence="1">
        <name>Zn(2+)</name>
        <dbReference type="ChEBI" id="CHEBI:29105"/>
    </cofactor>
</comment>
<dbReference type="EMBL" id="AUSU01003983">
    <property type="protein sequence ID" value="EPS65869.1"/>
    <property type="molecule type" value="Genomic_DNA"/>
</dbReference>
<dbReference type="PANTHER" id="PTHR30096:SF0">
    <property type="entry name" value="4,5-DOPA DIOXYGENASE EXTRADIOL-LIKE PROTEIN"/>
    <property type="match status" value="1"/>
</dbReference>
<dbReference type="Gene3D" id="3.40.830.10">
    <property type="entry name" value="LigB-like"/>
    <property type="match status" value="2"/>
</dbReference>
<sequence length="246" mass="27041">MAIKETFFISHGSPMLAIDDSSPAHSFLSTFQEKVLPEKPKAILIVSAHYETSDPMVTAVSGPNETIYDFYGFPKKLYKIKVDEKTRGLDHGAWVALSLMFPAADVPVCELSVQGNVYGGDHHFRVGRALAPLKDDGVLIIGSGSATHNLNLIDRRRPDAEVSAWAKEFDGWIAAALAEGRREDVIDFMRRAPHASAAHPRAEHFYPLHVALGAAGENATAERIHDEWSHGTISYASYRFTETPKG</sequence>
<evidence type="ECO:0000256" key="2">
    <source>
        <dbReference type="ARBA" id="ARBA00007581"/>
    </source>
</evidence>
<evidence type="ECO:0000256" key="6">
    <source>
        <dbReference type="ARBA" id="ARBA00023002"/>
    </source>
</evidence>
<evidence type="ECO:0000256" key="5">
    <source>
        <dbReference type="ARBA" id="ARBA00022964"/>
    </source>
</evidence>
<accession>S8CG42</accession>
<evidence type="ECO:0000313" key="9">
    <source>
        <dbReference type="Proteomes" id="UP000015453"/>
    </source>
</evidence>
<evidence type="ECO:0000256" key="1">
    <source>
        <dbReference type="ARBA" id="ARBA00001947"/>
    </source>
</evidence>
<keyword evidence="9" id="KW-1185">Reference proteome</keyword>
<dbReference type="AlphaFoldDB" id="S8CG42"/>
<dbReference type="InterPro" id="IPR014436">
    <property type="entry name" value="Extradiol_dOase_DODA"/>
</dbReference>
<dbReference type="OrthoDB" id="7396853at2759"/>
<gene>
    <name evidence="8" type="ORF">M569_08908</name>
</gene>
<keyword evidence="3" id="KW-0479">Metal-binding</keyword>
<evidence type="ECO:0000256" key="3">
    <source>
        <dbReference type="ARBA" id="ARBA00022723"/>
    </source>
</evidence>
<keyword evidence="5" id="KW-0223">Dioxygenase</keyword>
<dbReference type="PIRSF" id="PIRSF006157">
    <property type="entry name" value="Doxgns_DODA"/>
    <property type="match status" value="1"/>
</dbReference>
<proteinExistence type="inferred from homology"/>
<comment type="caution">
    <text evidence="8">The sequence shown here is derived from an EMBL/GenBank/DDBJ whole genome shotgun (WGS) entry which is preliminary data.</text>
</comment>
<evidence type="ECO:0000313" key="8">
    <source>
        <dbReference type="EMBL" id="EPS65869.1"/>
    </source>
</evidence>
<evidence type="ECO:0000259" key="7">
    <source>
        <dbReference type="Pfam" id="PF02900"/>
    </source>
</evidence>
<dbReference type="GO" id="GO:0008270">
    <property type="term" value="F:zinc ion binding"/>
    <property type="evidence" value="ECO:0007669"/>
    <property type="project" value="InterPro"/>
</dbReference>
<protein>
    <recommendedName>
        <fullName evidence="7">Extradiol ring-cleavage dioxygenase class III enzyme subunit B domain-containing protein</fullName>
    </recommendedName>
</protein>
<dbReference type="SUPFAM" id="SSF53213">
    <property type="entry name" value="LigB-like"/>
    <property type="match status" value="1"/>
</dbReference>
<dbReference type="Proteomes" id="UP000015453">
    <property type="component" value="Unassembled WGS sequence"/>
</dbReference>
<dbReference type="InterPro" id="IPR004183">
    <property type="entry name" value="Xdiol_dOase_suB"/>
</dbReference>
<organism evidence="8 9">
    <name type="scientific">Genlisea aurea</name>
    <dbReference type="NCBI Taxonomy" id="192259"/>
    <lineage>
        <taxon>Eukaryota</taxon>
        <taxon>Viridiplantae</taxon>
        <taxon>Streptophyta</taxon>
        <taxon>Embryophyta</taxon>
        <taxon>Tracheophyta</taxon>
        <taxon>Spermatophyta</taxon>
        <taxon>Magnoliopsida</taxon>
        <taxon>eudicotyledons</taxon>
        <taxon>Gunneridae</taxon>
        <taxon>Pentapetalae</taxon>
        <taxon>asterids</taxon>
        <taxon>lamiids</taxon>
        <taxon>Lamiales</taxon>
        <taxon>Lentibulariaceae</taxon>
        <taxon>Genlisea</taxon>
    </lineage>
</organism>
<dbReference type="GO" id="GO:0008198">
    <property type="term" value="F:ferrous iron binding"/>
    <property type="evidence" value="ECO:0007669"/>
    <property type="project" value="InterPro"/>
</dbReference>